<protein>
    <recommendedName>
        <fullName evidence="3">Portal protein</fullName>
    </recommendedName>
</protein>
<dbReference type="AlphaFoldDB" id="A0A0F9S2J6"/>
<feature type="compositionally biased region" description="Low complexity" evidence="1">
    <location>
        <begin position="549"/>
        <end position="559"/>
    </location>
</feature>
<evidence type="ECO:0000313" key="2">
    <source>
        <dbReference type="EMBL" id="KKN31336.1"/>
    </source>
</evidence>
<reference evidence="2" key="1">
    <citation type="journal article" date="2015" name="Nature">
        <title>Complex archaea that bridge the gap between prokaryotes and eukaryotes.</title>
        <authorList>
            <person name="Spang A."/>
            <person name="Saw J.H."/>
            <person name="Jorgensen S.L."/>
            <person name="Zaremba-Niedzwiedzka K."/>
            <person name="Martijn J."/>
            <person name="Lind A.E."/>
            <person name="van Eijk R."/>
            <person name="Schleper C."/>
            <person name="Guy L."/>
            <person name="Ettema T.J."/>
        </authorList>
    </citation>
    <scope>NUCLEOTIDE SEQUENCE</scope>
</reference>
<feature type="region of interest" description="Disordered" evidence="1">
    <location>
        <begin position="544"/>
        <end position="590"/>
    </location>
</feature>
<sequence length="590" mass="64883">MPFGTAAEELEKKRIQQERLKPLYDRMGRHFDLWTQKQFKMPASEGKWDSITSNSAAVLGNGIVDRLASARRKTWIPATDEDRDERTNLHNTELLVSAAFQLNDDRLLMVPESVTLQAALGWQATIRGMIGLRVFLFQEGGEVVFDMAPWDPLHISWIPGGPGNPLPWVCFERWASEDEIIAKHGSDALSKHGVAADKNGRVLISDVWNNDQEGIIVGGGTSGKGKRGGGKAGYLDISDHDIGHPPVLILPAGSAPFVQSEGHTDSIKFMGASAYVNNEFLYEPQNRVLSYRMTLVKRAAKTSNILEYDSTLGTPPEVQGDPTEAGATLPVDTGRGQKWVPGLQPQMTRDADVFDGRIRRDLDTGGVAPIASGVVEQAQTFGGINLLTDSALQRLAVSQKTVEQALEWAAGEVVSQVKSADFGTMTLRGLETSNKAFEIKVNRDDIDDSWRFSVKLRPDLPQNEQIIAAVATQFKQSRLMATRDIQEKFQLVEDFDLTEQRLDLEDADAIEGIKLRKVARALLEDGTEEGRENAREILDAIEERRGRQAQEAQGGQPVQPGIPIPAQLPAPEAPGRAGIRSMSDRQVGRK</sequence>
<dbReference type="EMBL" id="LAZR01002337">
    <property type="protein sequence ID" value="KKN31336.1"/>
    <property type="molecule type" value="Genomic_DNA"/>
</dbReference>
<feature type="compositionally biased region" description="Pro residues" evidence="1">
    <location>
        <begin position="560"/>
        <end position="572"/>
    </location>
</feature>
<evidence type="ECO:0000256" key="1">
    <source>
        <dbReference type="SAM" id="MobiDB-lite"/>
    </source>
</evidence>
<organism evidence="2">
    <name type="scientific">marine sediment metagenome</name>
    <dbReference type="NCBI Taxonomy" id="412755"/>
    <lineage>
        <taxon>unclassified sequences</taxon>
        <taxon>metagenomes</taxon>
        <taxon>ecological metagenomes</taxon>
    </lineage>
</organism>
<accession>A0A0F9S2J6</accession>
<evidence type="ECO:0008006" key="3">
    <source>
        <dbReference type="Google" id="ProtNLM"/>
    </source>
</evidence>
<proteinExistence type="predicted"/>
<comment type="caution">
    <text evidence="2">The sequence shown here is derived from an EMBL/GenBank/DDBJ whole genome shotgun (WGS) entry which is preliminary data.</text>
</comment>
<feature type="region of interest" description="Disordered" evidence="1">
    <location>
        <begin position="310"/>
        <end position="335"/>
    </location>
</feature>
<gene>
    <name evidence="2" type="ORF">LCGC14_0824860</name>
</gene>
<name>A0A0F9S2J6_9ZZZZ</name>